<dbReference type="AlphaFoldDB" id="A0ABD5IR08"/>
<dbReference type="EMBL" id="JAXABG010000132">
    <property type="protein sequence ID" value="MDX7086072.1"/>
    <property type="molecule type" value="Genomic_DNA"/>
</dbReference>
<dbReference type="InterPro" id="IPR036709">
    <property type="entry name" value="Autotransporte_beta_dom_sf"/>
</dbReference>
<dbReference type="PROSITE" id="PS51208">
    <property type="entry name" value="AUTOTRANSPORTER"/>
    <property type="match status" value="1"/>
</dbReference>
<feature type="non-terminal residue" evidence="2">
    <location>
        <position position="83"/>
    </location>
</feature>
<feature type="domain" description="Autotransporter" evidence="1">
    <location>
        <begin position="1"/>
        <end position="83"/>
    </location>
</feature>
<proteinExistence type="predicted"/>
<dbReference type="RefSeq" id="WP_319858117.1">
    <property type="nucleotide sequence ID" value="NZ_JAXABG010000132.1"/>
</dbReference>
<gene>
    <name evidence="2" type="ORF">SJ435_27285</name>
</gene>
<protein>
    <submittedName>
        <fullName evidence="2">Autotransporter outer membrane beta-barrel domain-containing protein</fullName>
    </submittedName>
</protein>
<dbReference type="Gene3D" id="2.40.128.130">
    <property type="entry name" value="Autotransporter beta-domain"/>
    <property type="match status" value="1"/>
</dbReference>
<evidence type="ECO:0000313" key="3">
    <source>
        <dbReference type="Proteomes" id="UP001275057"/>
    </source>
</evidence>
<dbReference type="SUPFAM" id="SSF103515">
    <property type="entry name" value="Autotransporter"/>
    <property type="match status" value="1"/>
</dbReference>
<dbReference type="NCBIfam" id="TIGR01414">
    <property type="entry name" value="autotrans_barl"/>
    <property type="match status" value="1"/>
</dbReference>
<feature type="non-terminal residue" evidence="2">
    <location>
        <position position="1"/>
    </location>
</feature>
<evidence type="ECO:0000259" key="1">
    <source>
        <dbReference type="PROSITE" id="PS51208"/>
    </source>
</evidence>
<reference evidence="2 3" key="1">
    <citation type="submission" date="2023-11" db="EMBL/GenBank/DDBJ databases">
        <title>Detection of rare carbapenemases in Enterobacterales - comparison of two colorimetric and two CIM-based carbapenemase assays.</title>
        <authorList>
            <person name="Schaffarczyk L."/>
            <person name="Noster J."/>
            <person name="Stelzer Y."/>
            <person name="Sattler J."/>
            <person name="Gatermann S."/>
            <person name="Hamprecht A."/>
        </authorList>
    </citation>
    <scope>NUCLEOTIDE SEQUENCE [LARGE SCALE GENOMIC DNA]</scope>
    <source>
        <strain evidence="2 3">CIM-Carb-136</strain>
    </source>
</reference>
<dbReference type="InterPro" id="IPR006315">
    <property type="entry name" value="OM_autotransptr_brl_dom"/>
</dbReference>
<dbReference type="Proteomes" id="UP001275057">
    <property type="component" value="Unassembled WGS sequence"/>
</dbReference>
<organism evidence="2 3">
    <name type="scientific">Serratia marcescens</name>
    <dbReference type="NCBI Taxonomy" id="615"/>
    <lineage>
        <taxon>Bacteria</taxon>
        <taxon>Pseudomonadati</taxon>
        <taxon>Pseudomonadota</taxon>
        <taxon>Gammaproteobacteria</taxon>
        <taxon>Enterobacterales</taxon>
        <taxon>Yersiniaceae</taxon>
        <taxon>Serratia</taxon>
    </lineage>
</organism>
<sequence length="83" mass="8595">GAWAQLLGAWDHASGDANATGYQASTYGVLVGLDSAAADDWRLGVATGYTRTSLHGGYGSKADSDNYHLAAYGDKQFGALALR</sequence>
<comment type="caution">
    <text evidence="2">The sequence shown here is derived from an EMBL/GenBank/DDBJ whole genome shotgun (WGS) entry which is preliminary data.</text>
</comment>
<name>A0ABD5IR08_SERMA</name>
<dbReference type="Pfam" id="PF03797">
    <property type="entry name" value="Autotransporter"/>
    <property type="match status" value="1"/>
</dbReference>
<evidence type="ECO:0000313" key="2">
    <source>
        <dbReference type="EMBL" id="MDX7086072.1"/>
    </source>
</evidence>
<dbReference type="InterPro" id="IPR005546">
    <property type="entry name" value="Autotransporte_beta"/>
</dbReference>
<accession>A0ABD5IR08</accession>